<dbReference type="GO" id="GO:0016491">
    <property type="term" value="F:oxidoreductase activity"/>
    <property type="evidence" value="ECO:0007669"/>
    <property type="project" value="UniProtKB-KW"/>
</dbReference>
<dbReference type="Pfam" id="PF10589">
    <property type="entry name" value="NADH_4Fe-4S"/>
    <property type="match status" value="1"/>
</dbReference>
<dbReference type="GO" id="GO:0010181">
    <property type="term" value="F:FMN binding"/>
    <property type="evidence" value="ECO:0007669"/>
    <property type="project" value="InterPro"/>
</dbReference>
<dbReference type="EMBL" id="CP036273">
    <property type="protein sequence ID" value="QDU18725.1"/>
    <property type="molecule type" value="Genomic_DNA"/>
</dbReference>
<dbReference type="OrthoDB" id="9761899at2"/>
<dbReference type="Proteomes" id="UP000319576">
    <property type="component" value="Chromosome"/>
</dbReference>
<dbReference type="Gene3D" id="1.20.1440.230">
    <property type="entry name" value="NADH-ubiquinone oxidoreductase 51kDa subunit, iron-sulphur binding domain"/>
    <property type="match status" value="1"/>
</dbReference>
<keyword evidence="6" id="KW-1185">Reference proteome</keyword>
<gene>
    <name evidence="5" type="primary">nuoF</name>
    <name evidence="5" type="ORF">ETAA1_06180</name>
</gene>
<dbReference type="InterPro" id="IPR001949">
    <property type="entry name" value="NADH-UbQ_OxRdtase_51kDa_CS"/>
</dbReference>
<evidence type="ECO:0000313" key="5">
    <source>
        <dbReference type="EMBL" id="QDU18725.1"/>
    </source>
</evidence>
<dbReference type="InterPro" id="IPR037207">
    <property type="entry name" value="Nuop51_4Fe4S-bd_sf"/>
</dbReference>
<name>A0A517XMI6_9BACT</name>
<dbReference type="AlphaFoldDB" id="A0A517XMI6"/>
<keyword evidence="5" id="KW-0560">Oxidoreductase</keyword>
<dbReference type="GO" id="GO:0051539">
    <property type="term" value="F:4 iron, 4 sulfur cluster binding"/>
    <property type="evidence" value="ECO:0007669"/>
    <property type="project" value="InterPro"/>
</dbReference>
<keyword evidence="2" id="KW-0408">Iron</keyword>
<dbReference type="EC" id="1.6.5.11" evidence="5"/>
<proteinExistence type="predicted"/>
<reference evidence="5 6" key="1">
    <citation type="submission" date="2019-02" db="EMBL/GenBank/DDBJ databases">
        <title>Deep-cultivation of Planctomycetes and their phenomic and genomic characterization uncovers novel biology.</title>
        <authorList>
            <person name="Wiegand S."/>
            <person name="Jogler M."/>
            <person name="Boedeker C."/>
            <person name="Pinto D."/>
            <person name="Vollmers J."/>
            <person name="Rivas-Marin E."/>
            <person name="Kohn T."/>
            <person name="Peeters S.H."/>
            <person name="Heuer A."/>
            <person name="Rast P."/>
            <person name="Oberbeckmann S."/>
            <person name="Bunk B."/>
            <person name="Jeske O."/>
            <person name="Meyerdierks A."/>
            <person name="Storesund J.E."/>
            <person name="Kallscheuer N."/>
            <person name="Luecker S."/>
            <person name="Lage O.M."/>
            <person name="Pohl T."/>
            <person name="Merkel B.J."/>
            <person name="Hornburger P."/>
            <person name="Mueller R.-W."/>
            <person name="Bruemmer F."/>
            <person name="Labrenz M."/>
            <person name="Spormann A.M."/>
            <person name="Op den Camp H."/>
            <person name="Overmann J."/>
            <person name="Amann R."/>
            <person name="Jetten M.S.M."/>
            <person name="Mascher T."/>
            <person name="Medema M.H."/>
            <person name="Devos D.P."/>
            <person name="Kaster A.-K."/>
            <person name="Ovreas L."/>
            <person name="Rohde M."/>
            <person name="Galperin M.Y."/>
            <person name="Jogler C."/>
        </authorList>
    </citation>
    <scope>NUCLEOTIDE SEQUENCE [LARGE SCALE GENOMIC DNA]</scope>
    <source>
        <strain evidence="5 6">ETA_A1</strain>
    </source>
</reference>
<evidence type="ECO:0000313" key="6">
    <source>
        <dbReference type="Proteomes" id="UP000319576"/>
    </source>
</evidence>
<dbReference type="PANTHER" id="PTHR43578:SF3">
    <property type="entry name" value="NADH-QUINONE OXIDOREDUCTASE SUBUNIT F"/>
    <property type="match status" value="1"/>
</dbReference>
<dbReference type="SUPFAM" id="SSF142984">
    <property type="entry name" value="Nqo1 middle domain-like"/>
    <property type="match status" value="1"/>
</dbReference>
<dbReference type="SMART" id="SM00928">
    <property type="entry name" value="NADH_4Fe-4S"/>
    <property type="match status" value="1"/>
</dbReference>
<evidence type="ECO:0000256" key="2">
    <source>
        <dbReference type="ARBA" id="ARBA00023004"/>
    </source>
</evidence>
<feature type="domain" description="NADH-ubiquinone oxidoreductase 51kDa subunit iron-sulphur binding" evidence="4">
    <location>
        <begin position="55"/>
        <end position="99"/>
    </location>
</feature>
<evidence type="ECO:0000259" key="4">
    <source>
        <dbReference type="SMART" id="SM00928"/>
    </source>
</evidence>
<keyword evidence="3" id="KW-0411">Iron-sulfur</keyword>
<sequence length="144" mass="15046">MRDGTRLKGVLAGGAAGTVVPPALLDVPLDFDSARHGVALGSGGMFAFDDSLPVPTLLTWLLRFFEAESCGKCTPCREGTREARAAADRLGAAATPDDAARLLWLTRQMNLTSLCGLGQSVALPVESALRHFGDEFAAGRSEGS</sequence>
<dbReference type="KEGG" id="uli:ETAA1_06180"/>
<protein>
    <submittedName>
        <fullName evidence="5">NADH-quinone oxidoreductase subunit F</fullName>
        <ecNumber evidence="5">1.6.5.11</ecNumber>
    </submittedName>
</protein>
<accession>A0A517XMI6</accession>
<dbReference type="SUPFAM" id="SSF140490">
    <property type="entry name" value="Nqo1C-terminal domain-like"/>
    <property type="match status" value="1"/>
</dbReference>
<keyword evidence="1" id="KW-0479">Metal-binding</keyword>
<dbReference type="PROSITE" id="PS00645">
    <property type="entry name" value="COMPLEX1_51K_2"/>
    <property type="match status" value="1"/>
</dbReference>
<evidence type="ECO:0000256" key="1">
    <source>
        <dbReference type="ARBA" id="ARBA00022723"/>
    </source>
</evidence>
<dbReference type="Gene3D" id="3.10.20.600">
    <property type="match status" value="1"/>
</dbReference>
<dbReference type="PANTHER" id="PTHR43578">
    <property type="entry name" value="NADH-QUINONE OXIDOREDUCTASE SUBUNIT F"/>
    <property type="match status" value="1"/>
</dbReference>
<dbReference type="GO" id="GO:0008137">
    <property type="term" value="F:NADH dehydrogenase (ubiquinone) activity"/>
    <property type="evidence" value="ECO:0007669"/>
    <property type="project" value="InterPro"/>
</dbReference>
<evidence type="ECO:0000256" key="3">
    <source>
        <dbReference type="ARBA" id="ARBA00023014"/>
    </source>
</evidence>
<dbReference type="RefSeq" id="WP_145234202.1">
    <property type="nucleotide sequence ID" value="NZ_CP036273.1"/>
</dbReference>
<organism evidence="5 6">
    <name type="scientific">Urbifossiella limnaea</name>
    <dbReference type="NCBI Taxonomy" id="2528023"/>
    <lineage>
        <taxon>Bacteria</taxon>
        <taxon>Pseudomonadati</taxon>
        <taxon>Planctomycetota</taxon>
        <taxon>Planctomycetia</taxon>
        <taxon>Gemmatales</taxon>
        <taxon>Gemmataceae</taxon>
        <taxon>Urbifossiella</taxon>
    </lineage>
</organism>
<dbReference type="InterPro" id="IPR019575">
    <property type="entry name" value="Nuop51_4Fe4S-bd"/>
</dbReference>
<dbReference type="GO" id="GO:0046872">
    <property type="term" value="F:metal ion binding"/>
    <property type="evidence" value="ECO:0007669"/>
    <property type="project" value="UniProtKB-KW"/>
</dbReference>